<gene>
    <name evidence="2" type="ORF">CBP51_10645</name>
</gene>
<organism evidence="2 3">
    <name type="scientific">Cellvibrio mixtus</name>
    <dbReference type="NCBI Taxonomy" id="39650"/>
    <lineage>
        <taxon>Bacteria</taxon>
        <taxon>Pseudomonadati</taxon>
        <taxon>Pseudomonadota</taxon>
        <taxon>Gammaproteobacteria</taxon>
        <taxon>Cellvibrionales</taxon>
        <taxon>Cellvibrionaceae</taxon>
        <taxon>Cellvibrio</taxon>
    </lineage>
</organism>
<evidence type="ECO:0000313" key="2">
    <source>
        <dbReference type="EMBL" id="OZY88008.1"/>
    </source>
</evidence>
<protein>
    <recommendedName>
        <fullName evidence="1">eCIS core domain-containing protein</fullName>
    </recommendedName>
</protein>
<dbReference type="AlphaFoldDB" id="A0A266QDP4"/>
<keyword evidence="3" id="KW-1185">Reference proteome</keyword>
<comment type="caution">
    <text evidence="2">The sequence shown here is derived from an EMBL/GenBank/DDBJ whole genome shotgun (WGS) entry which is preliminary data.</text>
</comment>
<proteinExistence type="predicted"/>
<accession>A0A266QDP4</accession>
<dbReference type="InterPro" id="IPR025295">
    <property type="entry name" value="eCIS_core_dom"/>
</dbReference>
<evidence type="ECO:0000259" key="1">
    <source>
        <dbReference type="Pfam" id="PF13699"/>
    </source>
</evidence>
<feature type="domain" description="eCIS core" evidence="1">
    <location>
        <begin position="87"/>
        <end position="152"/>
    </location>
</feature>
<name>A0A266QDP4_9GAMM</name>
<dbReference type="Proteomes" id="UP000216101">
    <property type="component" value="Unassembled WGS sequence"/>
</dbReference>
<evidence type="ECO:0000313" key="3">
    <source>
        <dbReference type="Proteomes" id="UP000216101"/>
    </source>
</evidence>
<dbReference type="Pfam" id="PF13699">
    <property type="entry name" value="eCIS_core"/>
    <property type="match status" value="1"/>
</dbReference>
<reference evidence="3" key="1">
    <citation type="submission" date="2017-05" db="EMBL/GenBank/DDBJ databases">
        <authorList>
            <person name="Barney B.M."/>
        </authorList>
    </citation>
    <scope>NUCLEOTIDE SEQUENCE [LARGE SCALE GENOMIC DNA]</scope>
    <source>
        <strain evidence="3">PSBB022</strain>
    </source>
</reference>
<sequence>MMGAVQRMGAEEEEPLQGKFATLQRAEDEELLQGKFTTAQLMEEEEPIQGKFDTLQRASAEEEEPLQGKFNSIAPAQLEQKPNNTGLPDNLKSGIENMSGFSMDDVKVHYNSDKPAQLNAHAYAQGTDIHVAPGQEQHLPHEAWHVVQQKQGRVQPTMQMKAGVPVNDDTGLEHEADVMGARALGIGQSSYGVNSTQLKIKTTVSAKPIQCYLTRAESAAGDILHRDRADIFEAATLDKYRDVARAWYPSMNDKVAAVTDAIEDDRDLDYIRMSGDTLTDYAGANAMVGDAREHMYVHRGNTIYRGDRTREKLPHPALVGYDPDVDGAGTLRATFNNNTLRIKVTNSSGHFRPPQVDEETRNKVEQKVRNGKPPGTRVFVDIVDV</sequence>
<dbReference type="EMBL" id="NHNI01000001">
    <property type="protein sequence ID" value="OZY88008.1"/>
    <property type="molecule type" value="Genomic_DNA"/>
</dbReference>